<organism evidence="2 3">
    <name type="scientific">Tribolium castaneum</name>
    <name type="common">Red flour beetle</name>
    <dbReference type="NCBI Taxonomy" id="7070"/>
    <lineage>
        <taxon>Eukaryota</taxon>
        <taxon>Metazoa</taxon>
        <taxon>Ecdysozoa</taxon>
        <taxon>Arthropoda</taxon>
        <taxon>Hexapoda</taxon>
        <taxon>Insecta</taxon>
        <taxon>Pterygota</taxon>
        <taxon>Neoptera</taxon>
        <taxon>Endopterygota</taxon>
        <taxon>Coleoptera</taxon>
        <taxon>Polyphaga</taxon>
        <taxon>Cucujiformia</taxon>
        <taxon>Tenebrionidae</taxon>
        <taxon>Tenebrionidae incertae sedis</taxon>
        <taxon>Tribolium</taxon>
    </lineage>
</organism>
<keyword evidence="1" id="KW-0472">Membrane</keyword>
<evidence type="ECO:0000313" key="3">
    <source>
        <dbReference type="Proteomes" id="UP000007266"/>
    </source>
</evidence>
<sequence length="167" mass="19100">MTATGDNKSGLGCDGRLVHDMIPKFDFSLKRRVILIGGLHGAFLGYGMFEAIRKIIEEERPLTPGDVAYLLIHLLSHLFLIGTLVAGALFGNALLLLPWLVAIFPVFAILSYFIIIFSTLSYVSQFLFNIFFISVNWYLWFTVYQYFRQCKNPNHRRENNYKLLSGP</sequence>
<evidence type="ECO:0000313" key="2">
    <source>
        <dbReference type="EMBL" id="KYB27893.1"/>
    </source>
</evidence>
<evidence type="ECO:0000256" key="1">
    <source>
        <dbReference type="SAM" id="Phobius"/>
    </source>
</evidence>
<feature type="transmembrane region" description="Helical" evidence="1">
    <location>
        <begin position="69"/>
        <end position="90"/>
    </location>
</feature>
<feature type="transmembrane region" description="Helical" evidence="1">
    <location>
        <begin position="33"/>
        <end position="49"/>
    </location>
</feature>
<accession>A0A139WIV5</accession>
<keyword evidence="1" id="KW-1133">Transmembrane helix</keyword>
<reference evidence="2 3" key="2">
    <citation type="journal article" date="2010" name="Nucleic Acids Res.">
        <title>BeetleBase in 2010: revisions to provide comprehensive genomic information for Tribolium castaneum.</title>
        <authorList>
            <person name="Kim H.S."/>
            <person name="Murphy T."/>
            <person name="Xia J."/>
            <person name="Caragea D."/>
            <person name="Park Y."/>
            <person name="Beeman R.W."/>
            <person name="Lorenzen M.D."/>
            <person name="Butcher S."/>
            <person name="Manak J.R."/>
            <person name="Brown S.J."/>
        </authorList>
    </citation>
    <scope>GENOME REANNOTATION</scope>
    <source>
        <strain evidence="2 3">Georgia GA2</strain>
    </source>
</reference>
<feature type="transmembrane region" description="Helical" evidence="1">
    <location>
        <begin position="126"/>
        <end position="147"/>
    </location>
</feature>
<keyword evidence="1" id="KW-0812">Transmembrane</keyword>
<gene>
    <name evidence="2" type="primary">AUGUSTUS-3.0.2_32781</name>
    <name evidence="2" type="ORF">TcasGA2_TC032781</name>
</gene>
<keyword evidence="3" id="KW-1185">Reference proteome</keyword>
<dbReference type="KEGG" id="tca:103312626"/>
<proteinExistence type="predicted"/>
<feature type="transmembrane region" description="Helical" evidence="1">
    <location>
        <begin position="97"/>
        <end position="120"/>
    </location>
</feature>
<reference evidence="2 3" key="1">
    <citation type="journal article" date="2008" name="Nature">
        <title>The genome of the model beetle and pest Tribolium castaneum.</title>
        <authorList>
            <consortium name="Tribolium Genome Sequencing Consortium"/>
            <person name="Richards S."/>
            <person name="Gibbs R.A."/>
            <person name="Weinstock G.M."/>
            <person name="Brown S.J."/>
            <person name="Denell R."/>
            <person name="Beeman R.W."/>
            <person name="Gibbs R."/>
            <person name="Beeman R.W."/>
            <person name="Brown S.J."/>
            <person name="Bucher G."/>
            <person name="Friedrich M."/>
            <person name="Grimmelikhuijzen C.J."/>
            <person name="Klingler M."/>
            <person name="Lorenzen M."/>
            <person name="Richards S."/>
            <person name="Roth S."/>
            <person name="Schroder R."/>
            <person name="Tautz D."/>
            <person name="Zdobnov E.M."/>
            <person name="Muzny D."/>
            <person name="Gibbs R.A."/>
            <person name="Weinstock G.M."/>
            <person name="Attaway T."/>
            <person name="Bell S."/>
            <person name="Buhay C.J."/>
            <person name="Chandrabose M.N."/>
            <person name="Chavez D."/>
            <person name="Clerk-Blankenburg K.P."/>
            <person name="Cree A."/>
            <person name="Dao M."/>
            <person name="Davis C."/>
            <person name="Chacko J."/>
            <person name="Dinh H."/>
            <person name="Dugan-Rocha S."/>
            <person name="Fowler G."/>
            <person name="Garner T.T."/>
            <person name="Garnes J."/>
            <person name="Gnirke A."/>
            <person name="Hawes A."/>
            <person name="Hernandez J."/>
            <person name="Hines S."/>
            <person name="Holder M."/>
            <person name="Hume J."/>
            <person name="Jhangiani S.N."/>
            <person name="Joshi V."/>
            <person name="Khan Z.M."/>
            <person name="Jackson L."/>
            <person name="Kovar C."/>
            <person name="Kowis A."/>
            <person name="Lee S."/>
            <person name="Lewis L.R."/>
            <person name="Margolis J."/>
            <person name="Morgan M."/>
            <person name="Nazareth L.V."/>
            <person name="Nguyen N."/>
            <person name="Okwuonu G."/>
            <person name="Parker D."/>
            <person name="Richards S."/>
            <person name="Ruiz S.J."/>
            <person name="Santibanez J."/>
            <person name="Savard J."/>
            <person name="Scherer S.E."/>
            <person name="Schneider B."/>
            <person name="Sodergren E."/>
            <person name="Tautz D."/>
            <person name="Vattahil S."/>
            <person name="Villasana D."/>
            <person name="White C.S."/>
            <person name="Wright R."/>
            <person name="Park Y."/>
            <person name="Beeman R.W."/>
            <person name="Lord J."/>
            <person name="Oppert B."/>
            <person name="Lorenzen M."/>
            <person name="Brown S."/>
            <person name="Wang L."/>
            <person name="Savard J."/>
            <person name="Tautz D."/>
            <person name="Richards S."/>
            <person name="Weinstock G."/>
            <person name="Gibbs R.A."/>
            <person name="Liu Y."/>
            <person name="Worley K."/>
            <person name="Weinstock G."/>
            <person name="Elsik C.G."/>
            <person name="Reese J.T."/>
            <person name="Elhaik E."/>
            <person name="Landan G."/>
            <person name="Graur D."/>
            <person name="Arensburger P."/>
            <person name="Atkinson P."/>
            <person name="Beeman R.W."/>
            <person name="Beidler J."/>
            <person name="Brown S.J."/>
            <person name="Demuth J.P."/>
            <person name="Drury D.W."/>
            <person name="Du Y.Z."/>
            <person name="Fujiwara H."/>
            <person name="Lorenzen M."/>
            <person name="Maselli V."/>
            <person name="Osanai M."/>
            <person name="Park Y."/>
            <person name="Robertson H.M."/>
            <person name="Tu Z."/>
            <person name="Wang J.J."/>
            <person name="Wang S."/>
            <person name="Richards S."/>
            <person name="Song H."/>
            <person name="Zhang L."/>
            <person name="Sodergren E."/>
            <person name="Werner D."/>
            <person name="Stanke M."/>
            <person name="Morgenstern B."/>
            <person name="Solovyev V."/>
            <person name="Kosarev P."/>
            <person name="Brown G."/>
            <person name="Chen H.C."/>
            <person name="Ermolaeva O."/>
            <person name="Hlavina W."/>
            <person name="Kapustin Y."/>
            <person name="Kiryutin B."/>
            <person name="Kitts P."/>
            <person name="Maglott D."/>
            <person name="Pruitt K."/>
            <person name="Sapojnikov V."/>
            <person name="Souvorov A."/>
            <person name="Mackey A.J."/>
            <person name="Waterhouse R.M."/>
            <person name="Wyder S."/>
            <person name="Zdobnov E.M."/>
            <person name="Zdobnov E.M."/>
            <person name="Wyder S."/>
            <person name="Kriventseva E.V."/>
            <person name="Kadowaki T."/>
            <person name="Bork P."/>
            <person name="Aranda M."/>
            <person name="Bao R."/>
            <person name="Beermann A."/>
            <person name="Berns N."/>
            <person name="Bolognesi R."/>
            <person name="Bonneton F."/>
            <person name="Bopp D."/>
            <person name="Brown S.J."/>
            <person name="Bucher G."/>
            <person name="Butts T."/>
            <person name="Chaumot A."/>
            <person name="Denell R.E."/>
            <person name="Ferrier D.E."/>
            <person name="Friedrich M."/>
            <person name="Gordon C.M."/>
            <person name="Jindra M."/>
            <person name="Klingler M."/>
            <person name="Lan Q."/>
            <person name="Lattorff H.M."/>
            <person name="Laudet V."/>
            <person name="von Levetsow C."/>
            <person name="Liu Z."/>
            <person name="Lutz R."/>
            <person name="Lynch J.A."/>
            <person name="da Fonseca R.N."/>
            <person name="Posnien N."/>
            <person name="Reuter R."/>
            <person name="Roth S."/>
            <person name="Savard J."/>
            <person name="Schinko J.B."/>
            <person name="Schmitt C."/>
            <person name="Schoppmeier M."/>
            <person name="Schroder R."/>
            <person name="Shippy T.D."/>
            <person name="Simonnet F."/>
            <person name="Marques-Souza H."/>
            <person name="Tautz D."/>
            <person name="Tomoyasu Y."/>
            <person name="Trauner J."/>
            <person name="Van der Zee M."/>
            <person name="Vervoort M."/>
            <person name="Wittkopp N."/>
            <person name="Wimmer E.A."/>
            <person name="Yang X."/>
            <person name="Jones A.K."/>
            <person name="Sattelle D.B."/>
            <person name="Ebert P.R."/>
            <person name="Nelson D."/>
            <person name="Scott J.G."/>
            <person name="Beeman R.W."/>
            <person name="Muthukrishnan S."/>
            <person name="Kramer K.J."/>
            <person name="Arakane Y."/>
            <person name="Beeman R.W."/>
            <person name="Zhu Q."/>
            <person name="Hogenkamp D."/>
            <person name="Dixit R."/>
            <person name="Oppert B."/>
            <person name="Jiang H."/>
            <person name="Zou Z."/>
            <person name="Marshall J."/>
            <person name="Elpidina E."/>
            <person name="Vinokurov K."/>
            <person name="Oppert C."/>
            <person name="Zou Z."/>
            <person name="Evans J."/>
            <person name="Lu Z."/>
            <person name="Zhao P."/>
            <person name="Sumathipala N."/>
            <person name="Altincicek B."/>
            <person name="Vilcinskas A."/>
            <person name="Williams M."/>
            <person name="Hultmark D."/>
            <person name="Hetru C."/>
            <person name="Jiang H."/>
            <person name="Grimmelikhuijzen C.J."/>
            <person name="Hauser F."/>
            <person name="Cazzamali G."/>
            <person name="Williamson M."/>
            <person name="Park Y."/>
            <person name="Li B."/>
            <person name="Tanaka Y."/>
            <person name="Predel R."/>
            <person name="Neupert S."/>
            <person name="Schachtner J."/>
            <person name="Verleyen P."/>
            <person name="Raible F."/>
            <person name="Bork P."/>
            <person name="Friedrich M."/>
            <person name="Walden K.K."/>
            <person name="Robertson H.M."/>
            <person name="Angeli S."/>
            <person name="Foret S."/>
            <person name="Bucher G."/>
            <person name="Schuetz S."/>
            <person name="Maleszka R."/>
            <person name="Wimmer E.A."/>
            <person name="Beeman R.W."/>
            <person name="Lorenzen M."/>
            <person name="Tomoyasu Y."/>
            <person name="Miller S.C."/>
            <person name="Grossmann D."/>
            <person name="Bucher G."/>
        </authorList>
    </citation>
    <scope>NUCLEOTIDE SEQUENCE [LARGE SCALE GENOMIC DNA]</scope>
    <source>
        <strain evidence="2 3">Georgia GA2</strain>
    </source>
</reference>
<dbReference type="AlphaFoldDB" id="A0A139WIV5"/>
<dbReference type="OrthoDB" id="6757062at2759"/>
<name>A0A139WIV5_TRICA</name>
<dbReference type="Proteomes" id="UP000007266">
    <property type="component" value="Linkage group 4"/>
</dbReference>
<dbReference type="EMBL" id="KQ971338">
    <property type="protein sequence ID" value="KYB27893.1"/>
    <property type="molecule type" value="Genomic_DNA"/>
</dbReference>
<dbReference type="InParanoid" id="A0A139WIV5"/>
<protein>
    <submittedName>
        <fullName evidence="2">Uncharacterized protein</fullName>
    </submittedName>
</protein>